<dbReference type="Proteomes" id="UP001328107">
    <property type="component" value="Unassembled WGS sequence"/>
</dbReference>
<protein>
    <recommendedName>
        <fullName evidence="3">ShK domain-containing protein</fullName>
    </recommendedName>
</protein>
<dbReference type="AlphaFoldDB" id="A0AAN5CEI4"/>
<dbReference type="InterPro" id="IPR000884">
    <property type="entry name" value="TSP1_rpt"/>
</dbReference>
<dbReference type="PANTHER" id="PTHR31936:SF2">
    <property type="entry name" value="FLO11 DOMAIN-CONTAINING PROTEIN"/>
    <property type="match status" value="1"/>
</dbReference>
<organism evidence="1 2">
    <name type="scientific">Pristionchus mayeri</name>
    <dbReference type="NCBI Taxonomy" id="1317129"/>
    <lineage>
        <taxon>Eukaryota</taxon>
        <taxon>Metazoa</taxon>
        <taxon>Ecdysozoa</taxon>
        <taxon>Nematoda</taxon>
        <taxon>Chromadorea</taxon>
        <taxon>Rhabditida</taxon>
        <taxon>Rhabditina</taxon>
        <taxon>Diplogasteromorpha</taxon>
        <taxon>Diplogasteroidea</taxon>
        <taxon>Neodiplogasteridae</taxon>
        <taxon>Pristionchus</taxon>
    </lineage>
</organism>
<name>A0AAN5CEI4_9BILA</name>
<dbReference type="PROSITE" id="PS50092">
    <property type="entry name" value="TSP1"/>
    <property type="match status" value="1"/>
</dbReference>
<gene>
    <name evidence="1" type="ORF">PMAYCL1PPCAC_09021</name>
</gene>
<comment type="caution">
    <text evidence="1">The sequence shown here is derived from an EMBL/GenBank/DDBJ whole genome shotgun (WGS) entry which is preliminary data.</text>
</comment>
<feature type="non-terminal residue" evidence="1">
    <location>
        <position position="302"/>
    </location>
</feature>
<keyword evidence="2" id="KW-1185">Reference proteome</keyword>
<evidence type="ECO:0008006" key="3">
    <source>
        <dbReference type="Google" id="ProtNLM"/>
    </source>
</evidence>
<sequence length="302" mass="33183">MPFTITTRNDGRISYSCPKGYTPFGNLGSDGRQMFDIVSQRYICNPLDGKFLNGYSSALNTLACVQQPTNFERSCTIFLPPLRPYAIYDDQGDVKCPYDHVTKVNGVEVTKLNCKDRKFVATYPNGTIEVLTAYANKMECDWGYTTTTTTVPPSTTTLTTTSSSTTTTISPRCPSDGVWSEWVTTGACPTSCESYNTALRQRTCTTFCGNCPCKGTSEEVGPCGIALCSFPSKTCNAPYIKSLNGMTKFTLSAMCNMIYHGSIKKTNLQLVLGLRMCPIVIIGNIYIRCENCKGKMLQAIPF</sequence>
<evidence type="ECO:0000313" key="2">
    <source>
        <dbReference type="Proteomes" id="UP001328107"/>
    </source>
</evidence>
<dbReference type="PANTHER" id="PTHR31936">
    <property type="entry name" value="PROTEIN CBG18744"/>
    <property type="match status" value="1"/>
</dbReference>
<evidence type="ECO:0000313" key="1">
    <source>
        <dbReference type="EMBL" id="GMR38826.1"/>
    </source>
</evidence>
<dbReference type="EMBL" id="BTRK01000002">
    <property type="protein sequence ID" value="GMR38826.1"/>
    <property type="molecule type" value="Genomic_DNA"/>
</dbReference>
<proteinExistence type="predicted"/>
<accession>A0AAN5CEI4</accession>
<reference evidence="2" key="1">
    <citation type="submission" date="2022-10" db="EMBL/GenBank/DDBJ databases">
        <title>Genome assembly of Pristionchus species.</title>
        <authorList>
            <person name="Yoshida K."/>
            <person name="Sommer R.J."/>
        </authorList>
    </citation>
    <scope>NUCLEOTIDE SEQUENCE [LARGE SCALE GENOMIC DNA]</scope>
    <source>
        <strain evidence="2">RS5460</strain>
    </source>
</reference>